<dbReference type="SUPFAM" id="SSF81321">
    <property type="entry name" value="Family A G protein-coupled receptor-like"/>
    <property type="match status" value="1"/>
</dbReference>
<feature type="domain" description="G-protein coupled receptors family 2 profile 2" evidence="15">
    <location>
        <begin position="100"/>
        <end position="360"/>
    </location>
</feature>
<dbReference type="InterPro" id="IPR017981">
    <property type="entry name" value="GPCR_2-like_7TM"/>
</dbReference>
<keyword evidence="9" id="KW-0325">Glycoprotein</keyword>
<dbReference type="InterPro" id="IPR001879">
    <property type="entry name" value="GPCR_2_extracellular_dom"/>
</dbReference>
<evidence type="ECO:0000256" key="2">
    <source>
        <dbReference type="ARBA" id="ARBA00005314"/>
    </source>
</evidence>
<dbReference type="GeneTree" id="ENSGT00940000158127"/>
<organism evidence="16 17">
    <name type="scientific">Denticeps clupeoides</name>
    <name type="common">denticle herring</name>
    <dbReference type="NCBI Taxonomy" id="299321"/>
    <lineage>
        <taxon>Eukaryota</taxon>
        <taxon>Metazoa</taxon>
        <taxon>Chordata</taxon>
        <taxon>Craniata</taxon>
        <taxon>Vertebrata</taxon>
        <taxon>Euteleostomi</taxon>
        <taxon>Actinopterygii</taxon>
        <taxon>Neopterygii</taxon>
        <taxon>Teleostei</taxon>
        <taxon>Clupei</taxon>
        <taxon>Clupeiformes</taxon>
        <taxon>Denticipitoidei</taxon>
        <taxon>Denticipitidae</taxon>
        <taxon>Denticeps</taxon>
    </lineage>
</organism>
<dbReference type="Proteomes" id="UP000694580">
    <property type="component" value="Chromosome 8"/>
</dbReference>
<evidence type="ECO:0000256" key="4">
    <source>
        <dbReference type="ARBA" id="ARBA00022692"/>
    </source>
</evidence>
<keyword evidence="7 12" id="KW-0472">Membrane</keyword>
<dbReference type="Ensembl" id="ENSDCDT00010027261.1">
    <property type="protein sequence ID" value="ENSDCDP00010022776.1"/>
    <property type="gene ID" value="ENSDCDG00010013337.1"/>
</dbReference>
<keyword evidence="3" id="KW-1003">Cell membrane</keyword>
<evidence type="ECO:0000256" key="7">
    <source>
        <dbReference type="ARBA" id="ARBA00023136"/>
    </source>
</evidence>
<keyword evidence="13" id="KW-0732">Signal</keyword>
<feature type="transmembrane region" description="Helical" evidence="12">
    <location>
        <begin position="99"/>
        <end position="120"/>
    </location>
</feature>
<keyword evidence="6" id="KW-0297">G-protein coupled receptor</keyword>
<comment type="subcellular location">
    <subcellularLocation>
        <location evidence="1">Cell membrane</location>
        <topology evidence="1">Multi-pass membrane protein</topology>
    </subcellularLocation>
</comment>
<gene>
    <name evidence="16" type="primary">GLP2R</name>
</gene>
<protein>
    <recommendedName>
        <fullName evidence="18">Glucagon-like peptide 2 receptor</fullName>
    </recommendedName>
</protein>
<dbReference type="PROSITE" id="PS50261">
    <property type="entry name" value="G_PROTEIN_RECEP_F2_4"/>
    <property type="match status" value="1"/>
</dbReference>
<feature type="transmembrane region" description="Helical" evidence="12">
    <location>
        <begin position="303"/>
        <end position="324"/>
    </location>
</feature>
<dbReference type="PROSITE" id="PS00650">
    <property type="entry name" value="G_PROTEIN_RECEP_F2_2"/>
    <property type="match status" value="1"/>
</dbReference>
<accession>A0AAY4BRH3</accession>
<dbReference type="Pfam" id="PF00002">
    <property type="entry name" value="7tm_2"/>
    <property type="match status" value="1"/>
</dbReference>
<evidence type="ECO:0000256" key="5">
    <source>
        <dbReference type="ARBA" id="ARBA00022989"/>
    </source>
</evidence>
<dbReference type="PROSITE" id="PS00649">
    <property type="entry name" value="G_PROTEIN_RECEP_F2_1"/>
    <property type="match status" value="1"/>
</dbReference>
<evidence type="ECO:0000259" key="14">
    <source>
        <dbReference type="PROSITE" id="PS50227"/>
    </source>
</evidence>
<evidence type="ECO:0000256" key="8">
    <source>
        <dbReference type="ARBA" id="ARBA00023170"/>
    </source>
</evidence>
<dbReference type="SMART" id="SM00008">
    <property type="entry name" value="HormR"/>
    <property type="match status" value="1"/>
</dbReference>
<reference evidence="16 17" key="1">
    <citation type="submission" date="2020-06" db="EMBL/GenBank/DDBJ databases">
        <authorList>
            <consortium name="Wellcome Sanger Institute Data Sharing"/>
        </authorList>
    </citation>
    <scope>NUCLEOTIDE SEQUENCE [LARGE SCALE GENOMIC DNA]</scope>
</reference>
<keyword evidence="5 12" id="KW-1133">Transmembrane helix</keyword>
<feature type="transmembrane region" description="Helical" evidence="12">
    <location>
        <begin position="224"/>
        <end position="246"/>
    </location>
</feature>
<evidence type="ECO:0000256" key="13">
    <source>
        <dbReference type="SAM" id="SignalP"/>
    </source>
</evidence>
<evidence type="ECO:0000256" key="10">
    <source>
        <dbReference type="ARBA" id="ARBA00023224"/>
    </source>
</evidence>
<dbReference type="InterPro" id="IPR017983">
    <property type="entry name" value="GPCR_2_secretin-like_CS"/>
</dbReference>
<feature type="region of interest" description="Disordered" evidence="11">
    <location>
        <begin position="424"/>
        <end position="452"/>
    </location>
</feature>
<dbReference type="GO" id="GO:0007188">
    <property type="term" value="P:adenylate cyclase-modulating G protein-coupled receptor signaling pathway"/>
    <property type="evidence" value="ECO:0007669"/>
    <property type="project" value="TreeGrafter"/>
</dbReference>
<evidence type="ECO:0000256" key="11">
    <source>
        <dbReference type="SAM" id="MobiDB-lite"/>
    </source>
</evidence>
<dbReference type="PANTHER" id="PTHR45620:SF23">
    <property type="entry name" value="GLUCAGON-LIKE PEPTIDE 2 RECEPTOR"/>
    <property type="match status" value="1"/>
</dbReference>
<evidence type="ECO:0000256" key="3">
    <source>
        <dbReference type="ARBA" id="ARBA00022475"/>
    </source>
</evidence>
<feature type="transmembrane region" description="Helical" evidence="12">
    <location>
        <begin position="141"/>
        <end position="163"/>
    </location>
</feature>
<dbReference type="AlphaFoldDB" id="A0AAY4BRH3"/>
<dbReference type="PROSITE" id="PS50227">
    <property type="entry name" value="G_PROTEIN_RECEP_F2_3"/>
    <property type="match status" value="1"/>
</dbReference>
<reference evidence="16" key="2">
    <citation type="submission" date="2025-08" db="UniProtKB">
        <authorList>
            <consortium name="Ensembl"/>
        </authorList>
    </citation>
    <scope>IDENTIFICATION</scope>
</reference>
<evidence type="ECO:0008006" key="18">
    <source>
        <dbReference type="Google" id="ProtNLM"/>
    </source>
</evidence>
<dbReference type="PANTHER" id="PTHR45620">
    <property type="entry name" value="PDF RECEPTOR-LIKE PROTEIN-RELATED"/>
    <property type="match status" value="1"/>
</dbReference>
<dbReference type="SUPFAM" id="SSF111418">
    <property type="entry name" value="Hormone receptor domain"/>
    <property type="match status" value="1"/>
</dbReference>
<feature type="chain" id="PRO_5044336051" description="Glucagon-like peptide 2 receptor" evidence="13">
    <location>
        <begin position="21"/>
        <end position="465"/>
    </location>
</feature>
<evidence type="ECO:0000256" key="12">
    <source>
        <dbReference type="SAM" id="Phobius"/>
    </source>
</evidence>
<evidence type="ECO:0000313" key="16">
    <source>
        <dbReference type="Ensembl" id="ENSDCDP00010022776.1"/>
    </source>
</evidence>
<evidence type="ECO:0000259" key="15">
    <source>
        <dbReference type="PROSITE" id="PS50261"/>
    </source>
</evidence>
<evidence type="ECO:0000256" key="9">
    <source>
        <dbReference type="ARBA" id="ARBA00023180"/>
    </source>
</evidence>
<keyword evidence="10" id="KW-0807">Transducer</keyword>
<evidence type="ECO:0000256" key="1">
    <source>
        <dbReference type="ARBA" id="ARBA00004651"/>
    </source>
</evidence>
<evidence type="ECO:0000313" key="17">
    <source>
        <dbReference type="Proteomes" id="UP000694580"/>
    </source>
</evidence>
<feature type="transmembrane region" description="Helical" evidence="12">
    <location>
        <begin position="258"/>
        <end position="282"/>
    </location>
</feature>
<dbReference type="Gene3D" id="1.20.1070.10">
    <property type="entry name" value="Rhodopsin 7-helix transmembrane proteins"/>
    <property type="match status" value="1"/>
</dbReference>
<keyword evidence="8" id="KW-0675">Receptor</keyword>
<sequence>KSHDTNFIFIKGIWRRLTAALCLAGVYCNGSFDNFACWPHSPPGNVSVPCPSYLSWPWAPGVYKECLSSGSWRARDNSSEDWRDDSECKNLLKMFQFSVLRVVSMVGYSMSFSSLSIAMLDVNFVPRRKLHCTRNYIHMNLFVSFMLRAMAVITKEVILQAMHSSLTSEAGGWNSYSDSVVRLSAALLSYFVSCNYFWLLVEAIFLHTLLFTTVLTKRRLLQRYMLIGWGTPIFFVVPWLVAKTLYENEDCWSNSTRLIWWIIRGPITLAVLIIFYIFLKILKLLLSKLKADQVKFTDYRYSLARATLVLIPLLGIHEVVFALIMDEYVEGRHRYVRNFIHLTLSSFQGFLVAMLYCFANGEVQGELKKRWQLFRLARRLEVHSCCHRMRPGILQRCHPGHPGHTFAQNELGGAGVDHARPQTEPMAVQSAGQVQQGHGRKSLSSSDGEMTLGETMEEILEESAF</sequence>
<feature type="transmembrane region" description="Helical" evidence="12">
    <location>
        <begin position="183"/>
        <end position="212"/>
    </location>
</feature>
<feature type="signal peptide" evidence="13">
    <location>
        <begin position="1"/>
        <end position="20"/>
    </location>
</feature>
<dbReference type="InterPro" id="IPR050332">
    <property type="entry name" value="GPCR_2"/>
</dbReference>
<dbReference type="GO" id="GO:0017046">
    <property type="term" value="F:peptide hormone binding"/>
    <property type="evidence" value="ECO:0007669"/>
    <property type="project" value="TreeGrafter"/>
</dbReference>
<dbReference type="PRINTS" id="PR00249">
    <property type="entry name" value="GPCRSECRETIN"/>
</dbReference>
<comment type="similarity">
    <text evidence="2">Belongs to the G-protein coupled receptor 2 family.</text>
</comment>
<reference evidence="16" key="3">
    <citation type="submission" date="2025-09" db="UniProtKB">
        <authorList>
            <consortium name="Ensembl"/>
        </authorList>
    </citation>
    <scope>IDENTIFICATION</scope>
</reference>
<proteinExistence type="inferred from homology"/>
<feature type="domain" description="G-protein coupled receptors family 2 profile 1" evidence="14">
    <location>
        <begin position="25"/>
        <end position="92"/>
    </location>
</feature>
<feature type="compositionally biased region" description="Polar residues" evidence="11">
    <location>
        <begin position="430"/>
        <end position="448"/>
    </location>
</feature>
<dbReference type="GO" id="GO:0004967">
    <property type="term" value="F:glucagon receptor activity"/>
    <property type="evidence" value="ECO:0007669"/>
    <property type="project" value="TreeGrafter"/>
</dbReference>
<keyword evidence="17" id="KW-1185">Reference proteome</keyword>
<evidence type="ECO:0000256" key="6">
    <source>
        <dbReference type="ARBA" id="ARBA00023040"/>
    </source>
</evidence>
<feature type="transmembrane region" description="Helical" evidence="12">
    <location>
        <begin position="339"/>
        <end position="359"/>
    </location>
</feature>
<dbReference type="Gene3D" id="4.10.1240.10">
    <property type="entry name" value="GPCR, family 2, extracellular hormone receptor domain"/>
    <property type="match status" value="1"/>
</dbReference>
<dbReference type="GO" id="GO:0005886">
    <property type="term" value="C:plasma membrane"/>
    <property type="evidence" value="ECO:0007669"/>
    <property type="project" value="UniProtKB-SubCell"/>
</dbReference>
<dbReference type="Pfam" id="PF02793">
    <property type="entry name" value="HRM"/>
    <property type="match status" value="1"/>
</dbReference>
<name>A0AAY4BRH3_9TELE</name>
<dbReference type="InterPro" id="IPR000832">
    <property type="entry name" value="GPCR_2_secretin-like"/>
</dbReference>
<keyword evidence="4 12" id="KW-0812">Transmembrane</keyword>
<dbReference type="GO" id="GO:0007166">
    <property type="term" value="P:cell surface receptor signaling pathway"/>
    <property type="evidence" value="ECO:0007669"/>
    <property type="project" value="InterPro"/>
</dbReference>
<dbReference type="InterPro" id="IPR036445">
    <property type="entry name" value="GPCR_2_extracell_dom_sf"/>
</dbReference>